<dbReference type="Proteomes" id="UP000070444">
    <property type="component" value="Unassembled WGS sequence"/>
</dbReference>
<name>A0A137NZH0_CONC2</name>
<dbReference type="OrthoDB" id="10021141at2759"/>
<keyword evidence="3" id="KW-1185">Reference proteome</keyword>
<feature type="transmembrane region" description="Helical" evidence="1">
    <location>
        <begin position="129"/>
        <end position="152"/>
    </location>
</feature>
<evidence type="ECO:0000256" key="1">
    <source>
        <dbReference type="SAM" id="Phobius"/>
    </source>
</evidence>
<evidence type="ECO:0000313" key="3">
    <source>
        <dbReference type="Proteomes" id="UP000070444"/>
    </source>
</evidence>
<feature type="transmembrane region" description="Helical" evidence="1">
    <location>
        <begin position="20"/>
        <end position="44"/>
    </location>
</feature>
<feature type="transmembrane region" description="Helical" evidence="1">
    <location>
        <begin position="88"/>
        <end position="108"/>
    </location>
</feature>
<gene>
    <name evidence="2" type="ORF">CONCODRAFT_9739</name>
</gene>
<protein>
    <recommendedName>
        <fullName evidence="4">G-protein coupled receptors family 1 profile domain-containing protein</fullName>
    </recommendedName>
</protein>
<feature type="transmembrane region" description="Helical" evidence="1">
    <location>
        <begin position="56"/>
        <end position="76"/>
    </location>
</feature>
<organism evidence="2 3">
    <name type="scientific">Conidiobolus coronatus (strain ATCC 28846 / CBS 209.66 / NRRL 28638)</name>
    <name type="common">Delacroixia coronata</name>
    <dbReference type="NCBI Taxonomy" id="796925"/>
    <lineage>
        <taxon>Eukaryota</taxon>
        <taxon>Fungi</taxon>
        <taxon>Fungi incertae sedis</taxon>
        <taxon>Zoopagomycota</taxon>
        <taxon>Entomophthoromycotina</taxon>
        <taxon>Entomophthoromycetes</taxon>
        <taxon>Entomophthorales</taxon>
        <taxon>Ancylistaceae</taxon>
        <taxon>Conidiobolus</taxon>
    </lineage>
</organism>
<evidence type="ECO:0000313" key="2">
    <source>
        <dbReference type="EMBL" id="KXN68098.1"/>
    </source>
</evidence>
<keyword evidence="1" id="KW-0472">Membrane</keyword>
<dbReference type="AlphaFoldDB" id="A0A137NZH0"/>
<reference evidence="2 3" key="1">
    <citation type="journal article" date="2015" name="Genome Biol. Evol.">
        <title>Phylogenomic analyses indicate that early fungi evolved digesting cell walls of algal ancestors of land plants.</title>
        <authorList>
            <person name="Chang Y."/>
            <person name="Wang S."/>
            <person name="Sekimoto S."/>
            <person name="Aerts A.L."/>
            <person name="Choi C."/>
            <person name="Clum A."/>
            <person name="LaButti K.M."/>
            <person name="Lindquist E.A."/>
            <person name="Yee Ngan C."/>
            <person name="Ohm R.A."/>
            <person name="Salamov A.A."/>
            <person name="Grigoriev I.V."/>
            <person name="Spatafora J.W."/>
            <person name="Berbee M.L."/>
        </authorList>
    </citation>
    <scope>NUCLEOTIDE SEQUENCE [LARGE SCALE GENOMIC DNA]</scope>
    <source>
        <strain evidence="2 3">NRRL 28638</strain>
    </source>
</reference>
<keyword evidence="1" id="KW-1133">Transmembrane helix</keyword>
<evidence type="ECO:0008006" key="4">
    <source>
        <dbReference type="Google" id="ProtNLM"/>
    </source>
</evidence>
<keyword evidence="1" id="KW-0812">Transmembrane</keyword>
<feature type="transmembrane region" description="Helical" evidence="1">
    <location>
        <begin position="164"/>
        <end position="188"/>
    </location>
</feature>
<proteinExistence type="predicted"/>
<sequence>MEENLEIYNNTGPNASRIQLVYTITGSIGLPVTFTVLFATFMLLKKKTTIDLKISLCVLIADFITLVCLVLVGLMARYNGLYIVYHKWFCNFIVILFGNIAYLSIYYVGLMSLERGLLIIHNIKLPNAFWLTLMIGEMIYFALITTIAASSGQLSLVALEFSCFIIPSFELGIIITYSYLSLLTWNLFKNIRELRSNKEITLRKANRKVATGETRPGINDLISTTLILLGPIVNSIILVQLHCSVKLWLLETLPLLKVVFNYDPSTSLNHNQLNTAINENTGQS</sequence>
<accession>A0A137NZH0</accession>
<dbReference type="EMBL" id="KQ964596">
    <property type="protein sequence ID" value="KXN68098.1"/>
    <property type="molecule type" value="Genomic_DNA"/>
</dbReference>